<dbReference type="AlphaFoldDB" id="A0A517WAT6"/>
<dbReference type="InterPro" id="IPR011223">
    <property type="entry name" value="UCP028770"/>
</dbReference>
<sequence>MYMLDYFALLILLVLFLTAAGGILLLGYLPGKIARQRSHPQADAVNVCGWMGLLTLGILLPVAFVWAYWSFSIASVGEQNQ</sequence>
<dbReference type="RefSeq" id="WP_145039106.1">
    <property type="nucleotide sequence ID" value="NZ_CP036347.1"/>
</dbReference>
<name>A0A517WAT6_9PLAN</name>
<dbReference type="PIRSF" id="PIRSF028770">
    <property type="entry name" value="UCP028770"/>
    <property type="match status" value="1"/>
</dbReference>
<organism evidence="2 3">
    <name type="scientific">Gimesia chilikensis</name>
    <dbReference type="NCBI Taxonomy" id="2605989"/>
    <lineage>
        <taxon>Bacteria</taxon>
        <taxon>Pseudomonadati</taxon>
        <taxon>Planctomycetota</taxon>
        <taxon>Planctomycetia</taxon>
        <taxon>Planctomycetales</taxon>
        <taxon>Planctomycetaceae</taxon>
        <taxon>Gimesia</taxon>
    </lineage>
</organism>
<dbReference type="Proteomes" id="UP000320722">
    <property type="component" value="Chromosome"/>
</dbReference>
<keyword evidence="1" id="KW-0812">Transmembrane</keyword>
<keyword evidence="1" id="KW-1133">Transmembrane helix</keyword>
<dbReference type="Pfam" id="PF11742">
    <property type="entry name" value="DUF3302"/>
    <property type="match status" value="1"/>
</dbReference>
<accession>A0A517WAT6</accession>
<keyword evidence="1" id="KW-0472">Membrane</keyword>
<feature type="transmembrane region" description="Helical" evidence="1">
    <location>
        <begin position="50"/>
        <end position="69"/>
    </location>
</feature>
<dbReference type="EMBL" id="CP036347">
    <property type="protein sequence ID" value="QDU02366.1"/>
    <property type="molecule type" value="Genomic_DNA"/>
</dbReference>
<evidence type="ECO:0000313" key="3">
    <source>
        <dbReference type="Proteomes" id="UP000320722"/>
    </source>
</evidence>
<proteinExistence type="predicted"/>
<reference evidence="2 3" key="1">
    <citation type="submission" date="2019-02" db="EMBL/GenBank/DDBJ databases">
        <title>Deep-cultivation of Planctomycetes and their phenomic and genomic characterization uncovers novel biology.</title>
        <authorList>
            <person name="Wiegand S."/>
            <person name="Jogler M."/>
            <person name="Boedeker C."/>
            <person name="Pinto D."/>
            <person name="Vollmers J."/>
            <person name="Rivas-Marin E."/>
            <person name="Kohn T."/>
            <person name="Peeters S.H."/>
            <person name="Heuer A."/>
            <person name="Rast P."/>
            <person name="Oberbeckmann S."/>
            <person name="Bunk B."/>
            <person name="Jeske O."/>
            <person name="Meyerdierks A."/>
            <person name="Storesund J.E."/>
            <person name="Kallscheuer N."/>
            <person name="Luecker S."/>
            <person name="Lage O.M."/>
            <person name="Pohl T."/>
            <person name="Merkel B.J."/>
            <person name="Hornburger P."/>
            <person name="Mueller R.-W."/>
            <person name="Bruemmer F."/>
            <person name="Labrenz M."/>
            <person name="Spormann A.M."/>
            <person name="Op den Camp H."/>
            <person name="Overmann J."/>
            <person name="Amann R."/>
            <person name="Jetten M.S.M."/>
            <person name="Mascher T."/>
            <person name="Medema M.H."/>
            <person name="Devos D.P."/>
            <person name="Kaster A.-K."/>
            <person name="Ovreas L."/>
            <person name="Rohde M."/>
            <person name="Galperin M.Y."/>
            <person name="Jogler C."/>
        </authorList>
    </citation>
    <scope>NUCLEOTIDE SEQUENCE [LARGE SCALE GENOMIC DNA]</scope>
    <source>
        <strain evidence="2 3">V6</strain>
    </source>
</reference>
<protein>
    <submittedName>
        <fullName evidence="2">Inner membrane protein YiaW</fullName>
    </submittedName>
</protein>
<feature type="transmembrane region" description="Helical" evidence="1">
    <location>
        <begin position="6"/>
        <end position="29"/>
    </location>
</feature>
<gene>
    <name evidence="2" type="primary">yiaW</name>
    <name evidence="2" type="ORF">V6x_20680</name>
</gene>
<evidence type="ECO:0000313" key="2">
    <source>
        <dbReference type="EMBL" id="QDU02366.1"/>
    </source>
</evidence>
<evidence type="ECO:0000256" key="1">
    <source>
        <dbReference type="SAM" id="Phobius"/>
    </source>
</evidence>